<gene>
    <name evidence="6" type="ORF">JIN87_15450</name>
</gene>
<name>A0A934RV69_9BACT</name>
<evidence type="ECO:0000313" key="7">
    <source>
        <dbReference type="Proteomes" id="UP000617628"/>
    </source>
</evidence>
<keyword evidence="3 5" id="KW-0808">Transferase</keyword>
<proteinExistence type="inferred from homology"/>
<evidence type="ECO:0000256" key="3">
    <source>
        <dbReference type="ARBA" id="ARBA00022679"/>
    </source>
</evidence>
<organism evidence="6 7">
    <name type="scientific">Pelagicoccus mobilis</name>
    <dbReference type="NCBI Taxonomy" id="415221"/>
    <lineage>
        <taxon>Bacteria</taxon>
        <taxon>Pseudomonadati</taxon>
        <taxon>Verrucomicrobiota</taxon>
        <taxon>Opitutia</taxon>
        <taxon>Puniceicoccales</taxon>
        <taxon>Pelagicoccaceae</taxon>
        <taxon>Pelagicoccus</taxon>
    </lineage>
</organism>
<keyword evidence="5" id="KW-0046">Antibiotic resistance</keyword>
<evidence type="ECO:0000256" key="1">
    <source>
        <dbReference type="ARBA" id="ARBA00006383"/>
    </source>
</evidence>
<dbReference type="RefSeq" id="WP_200356488.1">
    <property type="nucleotide sequence ID" value="NZ_JAENIL010000028.1"/>
</dbReference>
<sequence length="250" mass="27445">MSGTRDRLANDLRGLGIERGDTLLVHSSLKSLGGGLEEGPSGVIEAFLDVVGPEGTLCFPGLSYLNVTEESPVFDVRSTPGNVGLLPEVFRKQFATHRSLHPTHSVCALGALAEELTSKHFKDRTPCGENSPFSLIPKVGGKLVMLGCSLCCNTTVHAVEEVAGAPYTLGRWLEYEVVDWNGEREKVLHDCHLFDGYEIRYDRLEELMPEGSARRGKVLAAETWVADLGVLWQVALEQLRREPFSLVDKV</sequence>
<evidence type="ECO:0000256" key="5">
    <source>
        <dbReference type="RuleBase" id="RU365031"/>
    </source>
</evidence>
<dbReference type="Pfam" id="PF02522">
    <property type="entry name" value="Antibiotic_NAT"/>
    <property type="match status" value="1"/>
</dbReference>
<evidence type="ECO:0000256" key="2">
    <source>
        <dbReference type="ARBA" id="ARBA00012882"/>
    </source>
</evidence>
<dbReference type="GO" id="GO:0046353">
    <property type="term" value="F:aminoglycoside 3-N-acetyltransferase activity"/>
    <property type="evidence" value="ECO:0007669"/>
    <property type="project" value="UniProtKB-EC"/>
</dbReference>
<comment type="catalytic activity">
    <reaction evidence="5">
        <text>a 2-deoxystreptamine antibiotic + acetyl-CoA = an N(3)-acetyl-2-deoxystreptamine antibiotic + CoA + H(+)</text>
        <dbReference type="Rhea" id="RHEA:12665"/>
        <dbReference type="ChEBI" id="CHEBI:15378"/>
        <dbReference type="ChEBI" id="CHEBI:57287"/>
        <dbReference type="ChEBI" id="CHEBI:57288"/>
        <dbReference type="ChEBI" id="CHEBI:57921"/>
        <dbReference type="ChEBI" id="CHEBI:77452"/>
        <dbReference type="EC" id="2.3.1.81"/>
    </reaction>
</comment>
<dbReference type="SUPFAM" id="SSF110710">
    <property type="entry name" value="TTHA0583/YokD-like"/>
    <property type="match status" value="1"/>
</dbReference>
<dbReference type="InterPro" id="IPR028345">
    <property type="entry name" value="Antibiotic_NAT-like"/>
</dbReference>
<keyword evidence="4 5" id="KW-0012">Acyltransferase</keyword>
<dbReference type="EC" id="2.3.1.-" evidence="5"/>
<dbReference type="PANTHER" id="PTHR11104:SF0">
    <property type="entry name" value="SPBETA PROPHAGE-DERIVED AMINOGLYCOSIDE N(3')-ACETYLTRANSFERASE-LIKE PROTEIN YOKD"/>
    <property type="match status" value="1"/>
</dbReference>
<accession>A0A934RV69</accession>
<dbReference type="EMBL" id="JAENIL010000028">
    <property type="protein sequence ID" value="MBK1878275.1"/>
    <property type="molecule type" value="Genomic_DNA"/>
</dbReference>
<comment type="similarity">
    <text evidence="1 5">Belongs to the antibiotic N-acetyltransferase family.</text>
</comment>
<evidence type="ECO:0000313" key="6">
    <source>
        <dbReference type="EMBL" id="MBK1878275.1"/>
    </source>
</evidence>
<dbReference type="Proteomes" id="UP000617628">
    <property type="component" value="Unassembled WGS sequence"/>
</dbReference>
<evidence type="ECO:0000256" key="4">
    <source>
        <dbReference type="ARBA" id="ARBA00023315"/>
    </source>
</evidence>
<reference evidence="6" key="1">
    <citation type="submission" date="2021-01" db="EMBL/GenBank/DDBJ databases">
        <title>Modified the classification status of verrucomicrobia.</title>
        <authorList>
            <person name="Feng X."/>
        </authorList>
    </citation>
    <scope>NUCLEOTIDE SEQUENCE</scope>
    <source>
        <strain evidence="6">KCTC 13126</strain>
    </source>
</reference>
<protein>
    <recommendedName>
        <fullName evidence="2 5">Aminoglycoside N(3)-acetyltransferase</fullName>
        <ecNumber evidence="5">2.3.1.-</ecNumber>
    </recommendedName>
</protein>
<dbReference type="InterPro" id="IPR003679">
    <property type="entry name" value="Amioglycoside_AcTrfase"/>
</dbReference>
<dbReference type="PANTHER" id="PTHR11104">
    <property type="entry name" value="AMINOGLYCOSIDE N3-ACETYLTRANSFERASE"/>
    <property type="match status" value="1"/>
</dbReference>
<keyword evidence="7" id="KW-1185">Reference proteome</keyword>
<dbReference type="GO" id="GO:0046677">
    <property type="term" value="P:response to antibiotic"/>
    <property type="evidence" value="ECO:0007669"/>
    <property type="project" value="UniProtKB-KW"/>
</dbReference>
<comment type="caution">
    <text evidence="6">The sequence shown here is derived from an EMBL/GenBank/DDBJ whole genome shotgun (WGS) entry which is preliminary data.</text>
</comment>
<dbReference type="AlphaFoldDB" id="A0A934RV69"/>